<dbReference type="AlphaFoldDB" id="A0A934QKP5"/>
<dbReference type="PANTHER" id="PTHR38134">
    <property type="entry name" value="SLR1395 PROTEIN"/>
    <property type="match status" value="1"/>
</dbReference>
<dbReference type="EMBL" id="NRRE01000028">
    <property type="protein sequence ID" value="MBK1698641.1"/>
    <property type="molecule type" value="Genomic_DNA"/>
</dbReference>
<dbReference type="SUPFAM" id="SSF53756">
    <property type="entry name" value="UDP-Glycosyltransferase/glycogen phosphorylase"/>
    <property type="match status" value="1"/>
</dbReference>
<dbReference type="Gene3D" id="3.40.50.2000">
    <property type="entry name" value="Glycogen Phosphorylase B"/>
    <property type="match status" value="1"/>
</dbReference>
<accession>A0A934QKP5</accession>
<dbReference type="InterPro" id="IPR007235">
    <property type="entry name" value="Glyco_trans_28_C"/>
</dbReference>
<dbReference type="Pfam" id="PF04101">
    <property type="entry name" value="Glyco_tran_28_C"/>
    <property type="match status" value="1"/>
</dbReference>
<sequence>MAHLVVDISGHGFGHAGQVIPVVRDLLSACPQVRVTLRTAVPGEVLARHVGRELPVEAPPADIGMIMTGPMDVDAEASAAAYAELHADFPAVVGREAERLAALVPDLLLADVPYSSIAAAARLGVPAVALSSLNWLDIYRAYCADRPEAQRIAGEIRDAYAAAELFLQPQPHTPMTELTHLCSIPPICRIGTDRGALLRARLGVDTGTRLVAVGFGGLPGVAVAELPRIDGVRWVQVNAPHDRDDVTELSATGLDFGDLVASVDLVVTKSGYGTLCETLAVGTRLLMVSRPDWPEDAGMRAWLERHGTASVIPRAEATAAGLEPAVRSLLARPRGTPVPPEGRPRAVSTLRHYLGV</sequence>
<gene>
    <name evidence="2" type="ORF">CKO21_15445</name>
</gene>
<evidence type="ECO:0000313" key="2">
    <source>
        <dbReference type="EMBL" id="MBK1698641.1"/>
    </source>
</evidence>
<proteinExistence type="predicted"/>
<organism evidence="2 3">
    <name type="scientific">Rhodovibrio salinarum</name>
    <dbReference type="NCBI Taxonomy" id="1087"/>
    <lineage>
        <taxon>Bacteria</taxon>
        <taxon>Pseudomonadati</taxon>
        <taxon>Pseudomonadota</taxon>
        <taxon>Alphaproteobacteria</taxon>
        <taxon>Rhodospirillales</taxon>
        <taxon>Rhodovibrionaceae</taxon>
        <taxon>Rhodovibrio</taxon>
    </lineage>
</organism>
<reference evidence="2" key="2">
    <citation type="journal article" date="2020" name="Microorganisms">
        <title>Osmotic Adaptation and Compatible Solute Biosynthesis of Phototrophic Bacteria as Revealed from Genome Analyses.</title>
        <authorList>
            <person name="Imhoff J.F."/>
            <person name="Rahn T."/>
            <person name="Kunzel S."/>
            <person name="Keller A."/>
            <person name="Neulinger S.C."/>
        </authorList>
    </citation>
    <scope>NUCLEOTIDE SEQUENCE</scope>
    <source>
        <strain evidence="2">DSM 9154</strain>
    </source>
</reference>
<evidence type="ECO:0000259" key="1">
    <source>
        <dbReference type="Pfam" id="PF04101"/>
    </source>
</evidence>
<dbReference type="PANTHER" id="PTHR38134:SF2">
    <property type="entry name" value="GALACTOKINASE"/>
    <property type="match status" value="1"/>
</dbReference>
<comment type="caution">
    <text evidence="2">The sequence shown here is derived from an EMBL/GenBank/DDBJ whole genome shotgun (WGS) entry which is preliminary data.</text>
</comment>
<feature type="domain" description="Glycosyl transferase family 28 C-terminal" evidence="1">
    <location>
        <begin position="258"/>
        <end position="331"/>
    </location>
</feature>
<dbReference type="GO" id="GO:0016758">
    <property type="term" value="F:hexosyltransferase activity"/>
    <property type="evidence" value="ECO:0007669"/>
    <property type="project" value="InterPro"/>
</dbReference>
<protein>
    <recommendedName>
        <fullName evidence="1">Glycosyl transferase family 28 C-terminal domain-containing protein</fullName>
    </recommendedName>
</protein>
<evidence type="ECO:0000313" key="3">
    <source>
        <dbReference type="Proteomes" id="UP000778970"/>
    </source>
</evidence>
<dbReference type="RefSeq" id="WP_027289620.1">
    <property type="nucleotide sequence ID" value="NZ_NRRE01000028.1"/>
</dbReference>
<reference evidence="2" key="1">
    <citation type="submission" date="2017-08" db="EMBL/GenBank/DDBJ databases">
        <authorList>
            <person name="Imhoff J.F."/>
            <person name="Rahn T."/>
            <person name="Kuenzel S."/>
            <person name="Neulinger S.C."/>
        </authorList>
    </citation>
    <scope>NUCLEOTIDE SEQUENCE</scope>
    <source>
        <strain evidence="2">DSM 9154</strain>
    </source>
</reference>
<keyword evidence="3" id="KW-1185">Reference proteome</keyword>
<dbReference type="Proteomes" id="UP000778970">
    <property type="component" value="Unassembled WGS sequence"/>
</dbReference>
<dbReference type="InterPro" id="IPR053205">
    <property type="entry name" value="GHMP_kinase_L-arabinokinase"/>
</dbReference>
<name>A0A934QKP5_9PROT</name>